<dbReference type="Proteomes" id="UP000095287">
    <property type="component" value="Unplaced"/>
</dbReference>
<dbReference type="PROSITE" id="PS50888">
    <property type="entry name" value="BHLH"/>
    <property type="match status" value="1"/>
</dbReference>
<feature type="domain" description="BHLH" evidence="2">
    <location>
        <begin position="112"/>
        <end position="170"/>
    </location>
</feature>
<dbReference type="Pfam" id="PF00010">
    <property type="entry name" value="HLH"/>
    <property type="match status" value="1"/>
</dbReference>
<dbReference type="InterPro" id="IPR011598">
    <property type="entry name" value="bHLH_dom"/>
</dbReference>
<dbReference type="InterPro" id="IPR036638">
    <property type="entry name" value="HLH_DNA-bd_sf"/>
</dbReference>
<dbReference type="GO" id="GO:0046983">
    <property type="term" value="F:protein dimerization activity"/>
    <property type="evidence" value="ECO:0007669"/>
    <property type="project" value="InterPro"/>
</dbReference>
<keyword evidence="3" id="KW-1185">Reference proteome</keyword>
<evidence type="ECO:0000313" key="4">
    <source>
        <dbReference type="WBParaSite" id="L893_g20498.t1"/>
    </source>
</evidence>
<name>A0A1I7YXG0_9BILA</name>
<accession>A0A1I7YXG0</accession>
<evidence type="ECO:0000256" key="1">
    <source>
        <dbReference type="ARBA" id="ARBA00023125"/>
    </source>
</evidence>
<dbReference type="AlphaFoldDB" id="A0A1I7YXG0"/>
<sequence>MLRPEAGHGEQEVLTGTNYVDWNFLPELPEEFQDTMRLHEGKRSTEACHNAIERHFSTETAWPGFEKLFDVLYMDATVSPLLAGALVLRNCNVRTAKIQRDSMKGNVQQKHDHVKRRNERERKRVEQVNNGFAQLRDRVVTTTSLQRIAQGKKLSKVETLREASKYIAELSRLLGQCSSQPSSQGSTPTDFSENTLNAFDSFGYSFSPASYQPMSAIVSPLSSNSSHRSDNSFEEQKYFPHTMYHS</sequence>
<evidence type="ECO:0000313" key="3">
    <source>
        <dbReference type="Proteomes" id="UP000095287"/>
    </source>
</evidence>
<evidence type="ECO:0000259" key="2">
    <source>
        <dbReference type="PROSITE" id="PS50888"/>
    </source>
</evidence>
<protein>
    <submittedName>
        <fullName evidence="4">BHLH domain-containing protein</fullName>
    </submittedName>
</protein>
<dbReference type="GO" id="GO:0032502">
    <property type="term" value="P:developmental process"/>
    <property type="evidence" value="ECO:0007669"/>
    <property type="project" value="TreeGrafter"/>
</dbReference>
<keyword evidence="1" id="KW-0238">DNA-binding</keyword>
<proteinExistence type="predicted"/>
<dbReference type="SMART" id="SM00353">
    <property type="entry name" value="HLH"/>
    <property type="match status" value="1"/>
</dbReference>
<organism evidence="3 4">
    <name type="scientific">Steinernema glaseri</name>
    <dbReference type="NCBI Taxonomy" id="37863"/>
    <lineage>
        <taxon>Eukaryota</taxon>
        <taxon>Metazoa</taxon>
        <taxon>Ecdysozoa</taxon>
        <taxon>Nematoda</taxon>
        <taxon>Chromadorea</taxon>
        <taxon>Rhabditida</taxon>
        <taxon>Tylenchina</taxon>
        <taxon>Panagrolaimomorpha</taxon>
        <taxon>Strongyloidoidea</taxon>
        <taxon>Steinernematidae</taxon>
        <taxon>Steinernema</taxon>
    </lineage>
</organism>
<dbReference type="PANTHER" id="PTHR23349:SF108">
    <property type="entry name" value="BHLH DOMAIN-CONTAINING PROTEIN"/>
    <property type="match status" value="1"/>
</dbReference>
<dbReference type="GO" id="GO:0000977">
    <property type="term" value="F:RNA polymerase II transcription regulatory region sequence-specific DNA binding"/>
    <property type="evidence" value="ECO:0007669"/>
    <property type="project" value="TreeGrafter"/>
</dbReference>
<dbReference type="GO" id="GO:0000981">
    <property type="term" value="F:DNA-binding transcription factor activity, RNA polymerase II-specific"/>
    <property type="evidence" value="ECO:0007669"/>
    <property type="project" value="TreeGrafter"/>
</dbReference>
<dbReference type="Gene3D" id="4.10.280.10">
    <property type="entry name" value="Helix-loop-helix DNA-binding domain"/>
    <property type="match status" value="1"/>
</dbReference>
<dbReference type="SUPFAM" id="SSF47459">
    <property type="entry name" value="HLH, helix-loop-helix DNA-binding domain"/>
    <property type="match status" value="1"/>
</dbReference>
<reference evidence="4" key="1">
    <citation type="submission" date="2016-11" db="UniProtKB">
        <authorList>
            <consortium name="WormBaseParasite"/>
        </authorList>
    </citation>
    <scope>IDENTIFICATION</scope>
</reference>
<dbReference type="WBParaSite" id="L893_g20498.t1">
    <property type="protein sequence ID" value="L893_g20498.t1"/>
    <property type="gene ID" value="L893_g20498"/>
</dbReference>
<dbReference type="PANTHER" id="PTHR23349">
    <property type="entry name" value="BASIC HELIX-LOOP-HELIX TRANSCRIPTION FACTOR, TWIST"/>
    <property type="match status" value="1"/>
</dbReference>
<dbReference type="InterPro" id="IPR050283">
    <property type="entry name" value="E-box_TF_Regulators"/>
</dbReference>